<keyword evidence="2" id="KW-0274">FAD</keyword>
<evidence type="ECO:0000313" key="6">
    <source>
        <dbReference type="Proteomes" id="UP000294692"/>
    </source>
</evidence>
<dbReference type="SUPFAM" id="SSF56176">
    <property type="entry name" value="FAD-binding/transporter-associated domain-like"/>
    <property type="match status" value="1"/>
</dbReference>
<evidence type="ECO:0000256" key="2">
    <source>
        <dbReference type="ARBA" id="ARBA00022827"/>
    </source>
</evidence>
<keyword evidence="3" id="KW-0560">Oxidoreductase</keyword>
<keyword evidence="6" id="KW-1185">Reference proteome</keyword>
<dbReference type="GO" id="GO:0071949">
    <property type="term" value="F:FAD binding"/>
    <property type="evidence" value="ECO:0007669"/>
    <property type="project" value="InterPro"/>
</dbReference>
<dbReference type="InterPro" id="IPR016169">
    <property type="entry name" value="FAD-bd_PCMH_sub2"/>
</dbReference>
<dbReference type="InterPro" id="IPR016166">
    <property type="entry name" value="FAD-bd_PCMH"/>
</dbReference>
<dbReference type="SMART" id="SM01092">
    <property type="entry name" value="CO_deh_flav_C"/>
    <property type="match status" value="1"/>
</dbReference>
<name>A0A4R3VFW0_9BURK</name>
<proteinExistence type="predicted"/>
<gene>
    <name evidence="5" type="ORF">EV686_10123</name>
</gene>
<dbReference type="Proteomes" id="UP000294692">
    <property type="component" value="Unassembled WGS sequence"/>
</dbReference>
<organism evidence="5 6">
    <name type="scientific">Paracandidimonas soli</name>
    <dbReference type="NCBI Taxonomy" id="1917182"/>
    <lineage>
        <taxon>Bacteria</taxon>
        <taxon>Pseudomonadati</taxon>
        <taxon>Pseudomonadota</taxon>
        <taxon>Betaproteobacteria</taxon>
        <taxon>Burkholderiales</taxon>
        <taxon>Alcaligenaceae</taxon>
        <taxon>Paracandidimonas</taxon>
    </lineage>
</organism>
<dbReference type="OrthoDB" id="9793944at2"/>
<feature type="domain" description="FAD-binding PCMH-type" evidence="4">
    <location>
        <begin position="1"/>
        <end position="176"/>
    </location>
</feature>
<evidence type="ECO:0000256" key="1">
    <source>
        <dbReference type="ARBA" id="ARBA00022630"/>
    </source>
</evidence>
<dbReference type="PANTHER" id="PTHR42659">
    <property type="entry name" value="XANTHINE DEHYDROGENASE SUBUNIT C-RELATED"/>
    <property type="match status" value="1"/>
</dbReference>
<dbReference type="InterPro" id="IPR036683">
    <property type="entry name" value="CO_DH_flav_C_dom_sf"/>
</dbReference>
<dbReference type="RefSeq" id="WP_132472239.1">
    <property type="nucleotide sequence ID" value="NZ_JBEBWM010000086.1"/>
</dbReference>
<evidence type="ECO:0000313" key="5">
    <source>
        <dbReference type="EMBL" id="TCV02569.1"/>
    </source>
</evidence>
<dbReference type="InterPro" id="IPR002346">
    <property type="entry name" value="Mopterin_DH_FAD-bd"/>
</dbReference>
<dbReference type="Pfam" id="PF00941">
    <property type="entry name" value="FAD_binding_5"/>
    <property type="match status" value="1"/>
</dbReference>
<sequence>MKPSPFTYHDPRTIGDAVSLIGSLENARALAGGQSLMAMINMRFVQPDHLIDLNLIPELAGLETSETEIRIGAMTRQRELEFSSVIADAIPLMREALLNVGHRQTRNRGTLGGSLCHLDPSAELVSVSAACDAIVQAAGPNGTREIPFAEFPQGFMSPALDPDELLVGVRYPLWEKSHGACFTEFSRRHGDFAIVSAAAMIQLDKQGSICRASLVLGGVDTAPVRMHEVEAMLIGEKPCMALIREASERCRFIDAIDDAMVTAAYRRSLAAVMSRRAVSTACARASGIAGSFLEQLARAEHRPRPASMGGTQ</sequence>
<dbReference type="PROSITE" id="PS51387">
    <property type="entry name" value="FAD_PCMH"/>
    <property type="match status" value="1"/>
</dbReference>
<dbReference type="InterPro" id="IPR036318">
    <property type="entry name" value="FAD-bd_PCMH-like_sf"/>
</dbReference>
<dbReference type="InterPro" id="IPR016167">
    <property type="entry name" value="FAD-bd_PCMH_sub1"/>
</dbReference>
<protein>
    <submittedName>
        <fullName evidence="5">Carbon-monoxide dehydrogenase medium subunit</fullName>
    </submittedName>
</protein>
<comment type="caution">
    <text evidence="5">The sequence shown here is derived from an EMBL/GenBank/DDBJ whole genome shotgun (WGS) entry which is preliminary data.</text>
</comment>
<dbReference type="Gene3D" id="3.30.465.10">
    <property type="match status" value="1"/>
</dbReference>
<dbReference type="Gene3D" id="3.30.390.50">
    <property type="entry name" value="CO dehydrogenase flavoprotein, C-terminal domain"/>
    <property type="match status" value="1"/>
</dbReference>
<dbReference type="AlphaFoldDB" id="A0A4R3VFW0"/>
<accession>A0A4R3VFW0</accession>
<dbReference type="PANTHER" id="PTHR42659:SF2">
    <property type="entry name" value="XANTHINE DEHYDROGENASE SUBUNIT C-RELATED"/>
    <property type="match status" value="1"/>
</dbReference>
<dbReference type="InterPro" id="IPR005107">
    <property type="entry name" value="CO_DH_flav_C"/>
</dbReference>
<dbReference type="SUPFAM" id="SSF55447">
    <property type="entry name" value="CO dehydrogenase flavoprotein C-terminal domain-like"/>
    <property type="match status" value="1"/>
</dbReference>
<keyword evidence="1" id="KW-0285">Flavoprotein</keyword>
<dbReference type="EMBL" id="SMBX01000001">
    <property type="protein sequence ID" value="TCV02569.1"/>
    <property type="molecule type" value="Genomic_DNA"/>
</dbReference>
<dbReference type="Pfam" id="PF03450">
    <property type="entry name" value="CO_deh_flav_C"/>
    <property type="match status" value="1"/>
</dbReference>
<reference evidence="5 6" key="1">
    <citation type="submission" date="2019-03" db="EMBL/GenBank/DDBJ databases">
        <title>Genomic Encyclopedia of Type Strains, Phase IV (KMG-IV): sequencing the most valuable type-strain genomes for metagenomic binning, comparative biology and taxonomic classification.</title>
        <authorList>
            <person name="Goeker M."/>
        </authorList>
    </citation>
    <scope>NUCLEOTIDE SEQUENCE [LARGE SCALE GENOMIC DNA]</scope>
    <source>
        <strain evidence="5 6">DSM 100048</strain>
    </source>
</reference>
<dbReference type="GO" id="GO:0016491">
    <property type="term" value="F:oxidoreductase activity"/>
    <property type="evidence" value="ECO:0007669"/>
    <property type="project" value="UniProtKB-KW"/>
</dbReference>
<dbReference type="Gene3D" id="3.30.43.10">
    <property type="entry name" value="Uridine Diphospho-n-acetylenolpyruvylglucosamine Reductase, domain 2"/>
    <property type="match status" value="1"/>
</dbReference>
<evidence type="ECO:0000256" key="3">
    <source>
        <dbReference type="ARBA" id="ARBA00023002"/>
    </source>
</evidence>
<dbReference type="InterPro" id="IPR051312">
    <property type="entry name" value="Diverse_Substr_Oxidored"/>
</dbReference>
<evidence type="ECO:0000259" key="4">
    <source>
        <dbReference type="PROSITE" id="PS51387"/>
    </source>
</evidence>